<dbReference type="AlphaFoldDB" id="A0A8H6YZL2"/>
<feature type="compositionally biased region" description="Low complexity" evidence="1">
    <location>
        <begin position="123"/>
        <end position="142"/>
    </location>
</feature>
<feature type="chain" id="PRO_5034851829" evidence="3">
    <location>
        <begin position="27"/>
        <end position="186"/>
    </location>
</feature>
<keyword evidence="2" id="KW-0472">Membrane</keyword>
<keyword evidence="5" id="KW-1185">Reference proteome</keyword>
<evidence type="ECO:0000256" key="2">
    <source>
        <dbReference type="SAM" id="Phobius"/>
    </source>
</evidence>
<comment type="caution">
    <text evidence="4">The sequence shown here is derived from an EMBL/GenBank/DDBJ whole genome shotgun (WGS) entry which is preliminary data.</text>
</comment>
<gene>
    <name evidence="4" type="ORF">MSAN_00829100</name>
</gene>
<reference evidence="4" key="1">
    <citation type="submission" date="2020-05" db="EMBL/GenBank/DDBJ databases">
        <title>Mycena genomes resolve the evolution of fungal bioluminescence.</title>
        <authorList>
            <person name="Tsai I.J."/>
        </authorList>
    </citation>
    <scope>NUCLEOTIDE SEQUENCE</scope>
    <source>
        <strain evidence="4">160909Yilan</strain>
    </source>
</reference>
<organism evidence="4 5">
    <name type="scientific">Mycena sanguinolenta</name>
    <dbReference type="NCBI Taxonomy" id="230812"/>
    <lineage>
        <taxon>Eukaryota</taxon>
        <taxon>Fungi</taxon>
        <taxon>Dikarya</taxon>
        <taxon>Basidiomycota</taxon>
        <taxon>Agaricomycotina</taxon>
        <taxon>Agaricomycetes</taxon>
        <taxon>Agaricomycetidae</taxon>
        <taxon>Agaricales</taxon>
        <taxon>Marasmiineae</taxon>
        <taxon>Mycenaceae</taxon>
        <taxon>Mycena</taxon>
    </lineage>
</organism>
<evidence type="ECO:0000256" key="3">
    <source>
        <dbReference type="SAM" id="SignalP"/>
    </source>
</evidence>
<proteinExistence type="predicted"/>
<sequence length="186" mass="19920">MFRLSTQIFAFLLAFLLLLPLPQSFAYPVNQHAVTTAGSNPGNNFHATRNFGATAPTVLSPGSIYVPRTLSLITLYARESSIKTNKAYPVIIGLGVCLVVAIGIAFVYFRQRTLSRRAAAAAATGPPVAPDSSSSDSSPGASDTREHAVTLHGVHEQQSDASIPGREQRSYLDLTVTERDTDSQKT</sequence>
<evidence type="ECO:0000313" key="5">
    <source>
        <dbReference type="Proteomes" id="UP000623467"/>
    </source>
</evidence>
<feature type="signal peptide" evidence="3">
    <location>
        <begin position="1"/>
        <end position="26"/>
    </location>
</feature>
<name>A0A8H6YZL2_9AGAR</name>
<dbReference type="OrthoDB" id="10430803at2759"/>
<protein>
    <submittedName>
        <fullName evidence="4">Uncharacterized protein</fullName>
    </submittedName>
</protein>
<feature type="region of interest" description="Disordered" evidence="1">
    <location>
        <begin position="123"/>
        <end position="186"/>
    </location>
</feature>
<evidence type="ECO:0000256" key="1">
    <source>
        <dbReference type="SAM" id="MobiDB-lite"/>
    </source>
</evidence>
<feature type="compositionally biased region" description="Basic and acidic residues" evidence="1">
    <location>
        <begin position="143"/>
        <end position="158"/>
    </location>
</feature>
<keyword evidence="2" id="KW-0812">Transmembrane</keyword>
<accession>A0A8H6YZL2</accession>
<evidence type="ECO:0000313" key="4">
    <source>
        <dbReference type="EMBL" id="KAF7367654.1"/>
    </source>
</evidence>
<feature type="compositionally biased region" description="Basic and acidic residues" evidence="1">
    <location>
        <begin position="166"/>
        <end position="186"/>
    </location>
</feature>
<dbReference type="EMBL" id="JACAZH010000005">
    <property type="protein sequence ID" value="KAF7367654.1"/>
    <property type="molecule type" value="Genomic_DNA"/>
</dbReference>
<keyword evidence="3" id="KW-0732">Signal</keyword>
<feature type="transmembrane region" description="Helical" evidence="2">
    <location>
        <begin position="87"/>
        <end position="109"/>
    </location>
</feature>
<keyword evidence="2" id="KW-1133">Transmembrane helix</keyword>
<dbReference type="Proteomes" id="UP000623467">
    <property type="component" value="Unassembled WGS sequence"/>
</dbReference>